<dbReference type="Pfam" id="PF00072">
    <property type="entry name" value="Response_reg"/>
    <property type="match status" value="1"/>
</dbReference>
<dbReference type="GO" id="GO:0000160">
    <property type="term" value="P:phosphorelay signal transduction system"/>
    <property type="evidence" value="ECO:0007669"/>
    <property type="project" value="InterPro"/>
</dbReference>
<keyword evidence="1 2" id="KW-0597">Phosphoprotein</keyword>
<dbReference type="SUPFAM" id="SSF52172">
    <property type="entry name" value="CheY-like"/>
    <property type="match status" value="1"/>
</dbReference>
<comment type="caution">
    <text evidence="4">The sequence shown here is derived from an EMBL/GenBank/DDBJ whole genome shotgun (WGS) entry which is preliminary data.</text>
</comment>
<dbReference type="PROSITE" id="PS50110">
    <property type="entry name" value="RESPONSE_REGULATORY"/>
    <property type="match status" value="1"/>
</dbReference>
<feature type="modified residue" description="4-aspartylphosphate" evidence="2">
    <location>
        <position position="58"/>
    </location>
</feature>
<proteinExistence type="predicted"/>
<accession>A0A4R5VYW2</accession>
<protein>
    <submittedName>
        <fullName evidence="4">Response regulator</fullName>
    </submittedName>
</protein>
<dbReference type="AlphaFoldDB" id="A0A4R5VYW2"/>
<reference evidence="4 5" key="1">
    <citation type="submission" date="2019-03" db="EMBL/GenBank/DDBJ databases">
        <title>Sapientia aquatica gen. nov., sp. nov., isolated from a crater lake.</title>
        <authorList>
            <person name="Felfoldi T."/>
            <person name="Szabo A."/>
            <person name="Toth E."/>
            <person name="Schumann P."/>
            <person name="Keki Z."/>
            <person name="Marialigeti K."/>
            <person name="Mathe I."/>
        </authorList>
    </citation>
    <scope>NUCLEOTIDE SEQUENCE [LARGE SCALE GENOMIC DNA]</scope>
    <source>
        <strain evidence="4 5">SA-152</strain>
    </source>
</reference>
<dbReference type="OrthoDB" id="9800897at2"/>
<dbReference type="SMART" id="SM00448">
    <property type="entry name" value="REC"/>
    <property type="match status" value="1"/>
</dbReference>
<dbReference type="InterPro" id="IPR011006">
    <property type="entry name" value="CheY-like_superfamily"/>
</dbReference>
<name>A0A4R5VYW2_9BURK</name>
<evidence type="ECO:0000256" key="1">
    <source>
        <dbReference type="ARBA" id="ARBA00022553"/>
    </source>
</evidence>
<evidence type="ECO:0000313" key="4">
    <source>
        <dbReference type="EMBL" id="TDK63747.1"/>
    </source>
</evidence>
<dbReference type="RefSeq" id="WP_133329721.1">
    <property type="nucleotide sequence ID" value="NZ_SMYL01000008.1"/>
</dbReference>
<dbReference type="EMBL" id="SMYL01000008">
    <property type="protein sequence ID" value="TDK63747.1"/>
    <property type="molecule type" value="Genomic_DNA"/>
</dbReference>
<dbReference type="InterPro" id="IPR001789">
    <property type="entry name" value="Sig_transdc_resp-reg_receiver"/>
</dbReference>
<evidence type="ECO:0000256" key="2">
    <source>
        <dbReference type="PROSITE-ProRule" id="PRU00169"/>
    </source>
</evidence>
<feature type="domain" description="Response regulatory" evidence="3">
    <location>
        <begin position="10"/>
        <end position="125"/>
    </location>
</feature>
<dbReference type="PANTHER" id="PTHR44591">
    <property type="entry name" value="STRESS RESPONSE REGULATOR PROTEIN 1"/>
    <property type="match status" value="1"/>
</dbReference>
<evidence type="ECO:0000313" key="5">
    <source>
        <dbReference type="Proteomes" id="UP000294829"/>
    </source>
</evidence>
<evidence type="ECO:0000259" key="3">
    <source>
        <dbReference type="PROSITE" id="PS50110"/>
    </source>
</evidence>
<gene>
    <name evidence="4" type="ORF">E2I14_14350</name>
</gene>
<dbReference type="InterPro" id="IPR050595">
    <property type="entry name" value="Bact_response_regulator"/>
</dbReference>
<sequence length="152" mass="17217">MAHRSNLTPTILIVDDSPNNLSLISDALRNQYHIKIANGGATAIELAVSNQPDIILLDIAMSGMDGFEICRRLKSEEKTRRIPIILLAEKYSVQDEELGLSLGAVDFMRKPINIILLIARIKNHVAFKIWADYLQQKIHALERQLLFDQRKS</sequence>
<organism evidence="4 5">
    <name type="scientific">Sapientia aquatica</name>
    <dbReference type="NCBI Taxonomy" id="1549640"/>
    <lineage>
        <taxon>Bacteria</taxon>
        <taxon>Pseudomonadati</taxon>
        <taxon>Pseudomonadota</taxon>
        <taxon>Betaproteobacteria</taxon>
        <taxon>Burkholderiales</taxon>
        <taxon>Oxalobacteraceae</taxon>
        <taxon>Sapientia</taxon>
    </lineage>
</organism>
<dbReference type="Proteomes" id="UP000294829">
    <property type="component" value="Unassembled WGS sequence"/>
</dbReference>
<keyword evidence="5" id="KW-1185">Reference proteome</keyword>
<dbReference type="Gene3D" id="3.40.50.2300">
    <property type="match status" value="1"/>
</dbReference>
<dbReference type="PANTHER" id="PTHR44591:SF3">
    <property type="entry name" value="RESPONSE REGULATORY DOMAIN-CONTAINING PROTEIN"/>
    <property type="match status" value="1"/>
</dbReference>